<name>A0AAE0ZHW9_9GAST</name>
<keyword evidence="3" id="KW-1185">Reference proteome</keyword>
<comment type="caution">
    <text evidence="2">The sequence shown here is derived from an EMBL/GenBank/DDBJ whole genome shotgun (WGS) entry which is preliminary data.</text>
</comment>
<proteinExistence type="predicted"/>
<gene>
    <name evidence="2" type="ORF">RRG08_004968</name>
</gene>
<evidence type="ECO:0000313" key="3">
    <source>
        <dbReference type="Proteomes" id="UP001283361"/>
    </source>
</evidence>
<dbReference type="AlphaFoldDB" id="A0AAE0ZHW9"/>
<dbReference type="Proteomes" id="UP001283361">
    <property type="component" value="Unassembled WGS sequence"/>
</dbReference>
<feature type="region of interest" description="Disordered" evidence="1">
    <location>
        <begin position="53"/>
        <end position="85"/>
    </location>
</feature>
<evidence type="ECO:0000313" key="2">
    <source>
        <dbReference type="EMBL" id="KAK3769719.1"/>
    </source>
</evidence>
<organism evidence="2 3">
    <name type="scientific">Elysia crispata</name>
    <name type="common">lettuce slug</name>
    <dbReference type="NCBI Taxonomy" id="231223"/>
    <lineage>
        <taxon>Eukaryota</taxon>
        <taxon>Metazoa</taxon>
        <taxon>Spiralia</taxon>
        <taxon>Lophotrochozoa</taxon>
        <taxon>Mollusca</taxon>
        <taxon>Gastropoda</taxon>
        <taxon>Heterobranchia</taxon>
        <taxon>Euthyneura</taxon>
        <taxon>Panpulmonata</taxon>
        <taxon>Sacoglossa</taxon>
        <taxon>Placobranchoidea</taxon>
        <taxon>Plakobranchidae</taxon>
        <taxon>Elysia</taxon>
    </lineage>
</organism>
<evidence type="ECO:0000256" key="1">
    <source>
        <dbReference type="SAM" id="MobiDB-lite"/>
    </source>
</evidence>
<sequence length="85" mass="8991">MYGRALASVVVESFLGVLAPRPKTDEFKGVSVVVEVVLTSALHQPGLCVFVTTPGNGQPVTHTRESADMGPSFRDPPVGGWVGQR</sequence>
<reference evidence="2" key="1">
    <citation type="journal article" date="2023" name="G3 (Bethesda)">
        <title>A reference genome for the long-term kleptoplast-retaining sea slug Elysia crispata morphotype clarki.</title>
        <authorList>
            <person name="Eastman K.E."/>
            <person name="Pendleton A.L."/>
            <person name="Shaikh M.A."/>
            <person name="Suttiyut T."/>
            <person name="Ogas R."/>
            <person name="Tomko P."/>
            <person name="Gavelis G."/>
            <person name="Widhalm J.R."/>
            <person name="Wisecaver J.H."/>
        </authorList>
    </citation>
    <scope>NUCLEOTIDE SEQUENCE</scope>
    <source>
        <strain evidence="2">ECLA1</strain>
    </source>
</reference>
<dbReference type="EMBL" id="JAWDGP010003892">
    <property type="protein sequence ID" value="KAK3769719.1"/>
    <property type="molecule type" value="Genomic_DNA"/>
</dbReference>
<accession>A0AAE0ZHW9</accession>
<protein>
    <submittedName>
        <fullName evidence="2">Uncharacterized protein</fullName>
    </submittedName>
</protein>